<evidence type="ECO:0000313" key="1">
    <source>
        <dbReference type="EMBL" id="ALL70670.1"/>
    </source>
</evidence>
<dbReference type="GeneID" id="69974116"/>
<dbReference type="Proteomes" id="UP000019146">
    <property type="component" value="Plasmid unnamed"/>
</dbReference>
<organism evidence="1 2">
    <name type="scientific">Paraburkholderia caribensis MBA4</name>
    <dbReference type="NCBI Taxonomy" id="1323664"/>
    <lineage>
        <taxon>Bacteria</taxon>
        <taxon>Pseudomonadati</taxon>
        <taxon>Pseudomonadota</taxon>
        <taxon>Betaproteobacteria</taxon>
        <taxon>Burkholderiales</taxon>
        <taxon>Burkholderiaceae</taxon>
        <taxon>Paraburkholderia</taxon>
    </lineage>
</organism>
<proteinExistence type="predicted"/>
<dbReference type="AlphaFoldDB" id="A0A0P0RNR4"/>
<sequence>MDTVNPELIARLVRINPVVIVNGETSRSLRYHGKRNVRALMGFLGTHRDMRALVYSHSASGRQTWLDVQTGRVSQLPVLLPS</sequence>
<keyword evidence="1" id="KW-0614">Plasmid</keyword>
<gene>
    <name evidence="1" type="ORF">K788_0004356</name>
</gene>
<reference evidence="1 2" key="1">
    <citation type="journal article" date="2014" name="Genome Announc.">
        <title>Draft Genome Sequence of the Haloacid-Degrading Burkholderia caribensis Strain MBA4.</title>
        <authorList>
            <person name="Pan Y."/>
            <person name="Kong K.F."/>
            <person name="Tsang J.S."/>
        </authorList>
    </citation>
    <scope>NUCLEOTIDE SEQUENCE [LARGE SCALE GENOMIC DNA]</scope>
    <source>
        <strain evidence="1 2">MBA4</strain>
        <plasmid evidence="2">Plasmid</plasmid>
    </source>
</reference>
<name>A0A0P0RNR4_9BURK</name>
<protein>
    <submittedName>
        <fullName evidence="1">Uncharacterized protein</fullName>
    </submittedName>
</protein>
<dbReference type="EMBL" id="CP012748">
    <property type="protein sequence ID" value="ALL70670.1"/>
    <property type="molecule type" value="Genomic_DNA"/>
</dbReference>
<dbReference type="RefSeq" id="WP_035993779.1">
    <property type="nucleotide sequence ID" value="NZ_CP012748.1"/>
</dbReference>
<geneLocation type="plasmid" evidence="2"/>
<evidence type="ECO:0000313" key="2">
    <source>
        <dbReference type="Proteomes" id="UP000019146"/>
    </source>
</evidence>
<dbReference type="KEGG" id="bcai:K788_0004356"/>
<accession>A0A0P0RNR4</accession>